<dbReference type="Gene3D" id="2.130.10.10">
    <property type="entry name" value="YVTN repeat-like/Quinoprotein amine dehydrogenase"/>
    <property type="match status" value="3"/>
</dbReference>
<protein>
    <submittedName>
        <fullName evidence="4">Beta-propeller fold lactonase family protein</fullName>
    </submittedName>
</protein>
<comment type="similarity">
    <text evidence="1">Belongs to the cycloisomerase 2 family.</text>
</comment>
<evidence type="ECO:0000313" key="4">
    <source>
        <dbReference type="EMBL" id="WKN39945.1"/>
    </source>
</evidence>
<keyword evidence="3" id="KW-0732">Signal</keyword>
<evidence type="ECO:0000256" key="2">
    <source>
        <dbReference type="ARBA" id="ARBA00022526"/>
    </source>
</evidence>
<feature type="signal peptide" evidence="3">
    <location>
        <begin position="1"/>
        <end position="22"/>
    </location>
</feature>
<feature type="chain" id="PRO_5041389633" evidence="3">
    <location>
        <begin position="23"/>
        <end position="382"/>
    </location>
</feature>
<dbReference type="PANTHER" id="PTHR30344:SF1">
    <property type="entry name" value="6-PHOSPHOGLUCONOLACTONASE"/>
    <property type="match status" value="1"/>
</dbReference>
<gene>
    <name evidence="4" type="ORF">K4G66_14725</name>
</gene>
<reference evidence="4" key="2">
    <citation type="journal article" date="2024" name="Antonie Van Leeuwenhoek">
        <title>Roseihalotalea indica gen. nov., sp. nov., a halophilic Bacteroidetes from mesopelagic Southwest Indian Ocean with higher carbohydrate metabolic potential.</title>
        <authorList>
            <person name="Chen B."/>
            <person name="Zhang M."/>
            <person name="Lin D."/>
            <person name="Ye J."/>
            <person name="Tang K."/>
        </authorList>
    </citation>
    <scope>NUCLEOTIDE SEQUENCE</scope>
    <source>
        <strain evidence="4">TK19036</strain>
    </source>
</reference>
<dbReference type="SUPFAM" id="SSF51004">
    <property type="entry name" value="C-terminal (heme d1) domain of cytochrome cd1-nitrite reductase"/>
    <property type="match status" value="1"/>
</dbReference>
<dbReference type="GO" id="GO:0006006">
    <property type="term" value="P:glucose metabolic process"/>
    <property type="evidence" value="ECO:0007669"/>
    <property type="project" value="UniProtKB-KW"/>
</dbReference>
<sequence>MKNLKLAFLVWAVALMGLSACSKEDFFDFLKDKPSEDKPAGMVFTTTNAMDGNEVVAYDRGKDGMIEEAGRYYTGGTGTAGSLGSQNAVMWAASKKLLFVVNAGSNDISVFSAKGGGLTLVDKVSSEGEMPVSLTYHGKYLYVVNAGGSGSIAGFLISDSGKLTYIPDSKQYLSNEGEGDATGPAQIEFTPDGSWLVVTEKPTNQILLYRVGNDGKAHPPVVNASAGETPFGFFFTRNGVLAVSEAFGGAENASVLSTYKLHDDGMISVISDQVPTHQTAACWAIITDNQKYVYTTNTGSGSVSSFALATDGSVELLESVAGFNGPDTAPIDMALSHNSKYLYALNRSSGSISVYEVMADGSLEDVETMSDLPMGAAGIAAQ</sequence>
<evidence type="ECO:0000256" key="3">
    <source>
        <dbReference type="SAM" id="SignalP"/>
    </source>
</evidence>
<dbReference type="GO" id="GO:0017057">
    <property type="term" value="F:6-phosphogluconolactonase activity"/>
    <property type="evidence" value="ECO:0007669"/>
    <property type="project" value="TreeGrafter"/>
</dbReference>
<dbReference type="PROSITE" id="PS51257">
    <property type="entry name" value="PROKAR_LIPOPROTEIN"/>
    <property type="match status" value="1"/>
</dbReference>
<dbReference type="AlphaFoldDB" id="A0AA49JJS5"/>
<accession>A0AA49JJS5</accession>
<organism evidence="4">
    <name type="scientific">Roseihalotalea indica</name>
    <dbReference type="NCBI Taxonomy" id="2867963"/>
    <lineage>
        <taxon>Bacteria</taxon>
        <taxon>Pseudomonadati</taxon>
        <taxon>Bacteroidota</taxon>
        <taxon>Cytophagia</taxon>
        <taxon>Cytophagales</taxon>
        <taxon>Catalimonadaceae</taxon>
        <taxon>Roseihalotalea</taxon>
    </lineage>
</organism>
<keyword evidence="2" id="KW-0313">Glucose metabolism</keyword>
<proteinExistence type="inferred from homology"/>
<reference evidence="4" key="1">
    <citation type="journal article" date="2023" name="Comput. Struct. Biotechnol. J.">
        <title>Discovery of a novel marine Bacteroidetes with a rich repertoire of carbohydrate-active enzymes.</title>
        <authorList>
            <person name="Chen B."/>
            <person name="Liu G."/>
            <person name="Chen Q."/>
            <person name="Wang H."/>
            <person name="Liu L."/>
            <person name="Tang K."/>
        </authorList>
    </citation>
    <scope>NUCLEOTIDE SEQUENCE</scope>
    <source>
        <strain evidence="4">TK19036</strain>
    </source>
</reference>
<dbReference type="InterPro" id="IPR050282">
    <property type="entry name" value="Cycloisomerase_2"/>
</dbReference>
<dbReference type="InterPro" id="IPR019405">
    <property type="entry name" value="Lactonase_7-beta_prop"/>
</dbReference>
<dbReference type="EMBL" id="CP120682">
    <property type="protein sequence ID" value="WKN39945.1"/>
    <property type="molecule type" value="Genomic_DNA"/>
</dbReference>
<keyword evidence="2" id="KW-0119">Carbohydrate metabolism</keyword>
<dbReference type="InterPro" id="IPR011048">
    <property type="entry name" value="Haem_d1_sf"/>
</dbReference>
<evidence type="ECO:0000256" key="1">
    <source>
        <dbReference type="ARBA" id="ARBA00005564"/>
    </source>
</evidence>
<dbReference type="Pfam" id="PF10282">
    <property type="entry name" value="Lactonase"/>
    <property type="match status" value="2"/>
</dbReference>
<dbReference type="PANTHER" id="PTHR30344">
    <property type="entry name" value="6-PHOSPHOGLUCONOLACTONASE-RELATED"/>
    <property type="match status" value="1"/>
</dbReference>
<dbReference type="InterPro" id="IPR015943">
    <property type="entry name" value="WD40/YVTN_repeat-like_dom_sf"/>
</dbReference>
<name>A0AA49JJS5_9BACT</name>